<dbReference type="Proteomes" id="UP000041254">
    <property type="component" value="Unassembled WGS sequence"/>
</dbReference>
<dbReference type="AlphaFoldDB" id="A0A0G4EV21"/>
<dbReference type="InParanoid" id="A0A0G4EV21"/>
<keyword evidence="3" id="KW-1185">Reference proteome</keyword>
<evidence type="ECO:0000256" key="1">
    <source>
        <dbReference type="SAM" id="MobiDB-lite"/>
    </source>
</evidence>
<dbReference type="VEuPathDB" id="CryptoDB:Vbra_8262"/>
<sequence length="694" mass="77141">MDEGADVMDQPAKKHKGETPPPTTAPADSDRHHNAILGLQGTVAALQSLQHKARDVFASKGRWAAGIGKKACPHVHKRVSVHYKLCVDLLEKMGGVGGGQIATDVRLTVNDIRLAHRRLDLIAETITHESLSPHPLLGLPDVVTSGHIMPLLDTIALVGSLSRTHPAVNASPAIMAPDQLCITSKQPFHMTHQQMEAWRPRLRQAKRAVLRCPLTTSMAKLVEGARASLMSLEAHTAERERQCDQDRELERGVPDLTLCDRPFIFPLLEGVVVTGAWGDVADMRSWRPSNLRSLEMHPAPAPRVFGEPELPDPAPEGPEAWMQWCGSKAGVHTATLDGWDLANAVKELGHCLGHVKRIQGVVIGRPGYVIDYSRQLDLRTVEELDGFRENCLAPRAEEDYSQSDFTFPLSLLIAMTDDDLRTYKPTLILLASLATRGLLSWFERYFPAVCTLDLAEGRGERGEAVVHEAVRSIKQLQTIRFWPDESADEDVDEFGYSLPLCLRNYSGKGPLFHLQGHFADRERPWTLTVVSRGQTGEQAPIEGSISQRIQRITAQLPNVDVIVLECTEGPVDKEDYEWLRWDAECDWDEVSLASWSEEERQVRIDDACAEEPPEPPADPPTVLDALELARVPVKEDAVYFRTVLFRSAMAARGFECVALPQLAVDCRIEVRRRGLSVPAAGQRRITDYFTPLAR</sequence>
<evidence type="ECO:0000313" key="2">
    <source>
        <dbReference type="EMBL" id="CEM02099.1"/>
    </source>
</evidence>
<name>A0A0G4EV21_VITBC</name>
<dbReference type="PhylomeDB" id="A0A0G4EV21"/>
<accession>A0A0G4EV21</accession>
<protein>
    <submittedName>
        <fullName evidence="2">Uncharacterized protein</fullName>
    </submittedName>
</protein>
<evidence type="ECO:0000313" key="3">
    <source>
        <dbReference type="Proteomes" id="UP000041254"/>
    </source>
</evidence>
<feature type="region of interest" description="Disordered" evidence="1">
    <location>
        <begin position="1"/>
        <end position="31"/>
    </location>
</feature>
<proteinExistence type="predicted"/>
<dbReference type="EMBL" id="CDMY01000318">
    <property type="protein sequence ID" value="CEM02099.1"/>
    <property type="molecule type" value="Genomic_DNA"/>
</dbReference>
<reference evidence="2 3" key="1">
    <citation type="submission" date="2014-11" db="EMBL/GenBank/DDBJ databases">
        <authorList>
            <person name="Zhu J."/>
            <person name="Qi W."/>
            <person name="Song R."/>
        </authorList>
    </citation>
    <scope>NUCLEOTIDE SEQUENCE [LARGE SCALE GENOMIC DNA]</scope>
</reference>
<gene>
    <name evidence="2" type="ORF">Vbra_8262</name>
</gene>
<organism evidence="2 3">
    <name type="scientific">Vitrella brassicaformis (strain CCMP3155)</name>
    <dbReference type="NCBI Taxonomy" id="1169540"/>
    <lineage>
        <taxon>Eukaryota</taxon>
        <taxon>Sar</taxon>
        <taxon>Alveolata</taxon>
        <taxon>Colpodellida</taxon>
        <taxon>Vitrellaceae</taxon>
        <taxon>Vitrella</taxon>
    </lineage>
</organism>